<keyword evidence="4" id="KW-0540">Nuclease</keyword>
<protein>
    <submittedName>
        <fullName evidence="4">HNH endonuclease</fullName>
    </submittedName>
</protein>
<dbReference type="CDD" id="cd00085">
    <property type="entry name" value="HNHc"/>
    <property type="match status" value="1"/>
</dbReference>
<feature type="region of interest" description="Disordered" evidence="2">
    <location>
        <begin position="428"/>
        <end position="460"/>
    </location>
</feature>
<feature type="domain" description="HNH nuclease" evidence="3">
    <location>
        <begin position="372"/>
        <end position="424"/>
    </location>
</feature>
<dbReference type="InterPro" id="IPR002711">
    <property type="entry name" value="HNH"/>
</dbReference>
<organism evidence="4 5">
    <name type="scientific">Dietzia timorensis</name>
    <dbReference type="NCBI Taxonomy" id="499555"/>
    <lineage>
        <taxon>Bacteria</taxon>
        <taxon>Bacillati</taxon>
        <taxon>Actinomycetota</taxon>
        <taxon>Actinomycetes</taxon>
        <taxon>Mycobacteriales</taxon>
        <taxon>Dietziaceae</taxon>
        <taxon>Dietzia</taxon>
    </lineage>
</organism>
<feature type="region of interest" description="Disordered" evidence="2">
    <location>
        <begin position="264"/>
        <end position="293"/>
    </location>
</feature>
<evidence type="ECO:0000256" key="1">
    <source>
        <dbReference type="ARBA" id="ARBA00023450"/>
    </source>
</evidence>
<feature type="compositionally biased region" description="Low complexity" evidence="2">
    <location>
        <begin position="266"/>
        <end position="293"/>
    </location>
</feature>
<dbReference type="EMBL" id="DYXM01000229">
    <property type="protein sequence ID" value="HJE91743.1"/>
    <property type="molecule type" value="Genomic_DNA"/>
</dbReference>
<dbReference type="GO" id="GO:0003676">
    <property type="term" value="F:nucleic acid binding"/>
    <property type="evidence" value="ECO:0007669"/>
    <property type="project" value="InterPro"/>
</dbReference>
<evidence type="ECO:0000256" key="2">
    <source>
        <dbReference type="SAM" id="MobiDB-lite"/>
    </source>
</evidence>
<keyword evidence="4" id="KW-0378">Hydrolase</keyword>
<dbReference type="Pfam" id="PF01844">
    <property type="entry name" value="HNH"/>
    <property type="match status" value="1"/>
</dbReference>
<feature type="region of interest" description="Disordered" evidence="2">
    <location>
        <begin position="159"/>
        <end position="187"/>
    </location>
</feature>
<dbReference type="GO" id="GO:0004519">
    <property type="term" value="F:endonuclease activity"/>
    <property type="evidence" value="ECO:0007669"/>
    <property type="project" value="UniProtKB-KW"/>
</dbReference>
<sequence>MDDIPDDATLHENPVPLVHRASEALADVCATLAPARGWLGDNERFSVAREIELIARRAEVAAVLHAGHFAASENALNRSRTRIAAGLSEATGCSRPQAHTRLDTFDLVDTIAGRAFIDLQITAIQARAIASAREPYEDLLDSAVLDNTEERIVRRASTKSAATLKQEVQTSLSPKLSSDGKDRQAQQRAARAARLYGQQTDGMSKLVLNVTPGTRSLLGGLSAQASSLRAKQAEDAAKEGRVPEDLSHEQAFHDLLLDHLATTDEPSSASDTAQAQAPADTDTDTPADTHASSRTTRVASIVIRLGPGDWTNLGTLVSTNSGAVVSVRDALDMASGGPSYLSTRVAGRERLFRIDEIDPDTKNADSRFADAIQRLVLYAQADGCRFPGCDEPAVRCQVHHLKPWNDGGRTTLANLLLVCRAHHNRINGSPDGWSVRPDPSEPEKFEWTPNTPRRNSAEPA</sequence>
<feature type="compositionally biased region" description="Polar residues" evidence="2">
    <location>
        <begin position="159"/>
        <end position="176"/>
    </location>
</feature>
<dbReference type="Gene3D" id="1.10.30.50">
    <property type="match status" value="1"/>
</dbReference>
<accession>A0A921JZB6</accession>
<comment type="similarity">
    <text evidence="1">Belongs to the Rv1128c/1148c/1588c/1702c/1945/3466 family.</text>
</comment>
<dbReference type="Pfam" id="PF02720">
    <property type="entry name" value="DUF222"/>
    <property type="match status" value="1"/>
</dbReference>
<name>A0A921JZB6_9ACTN</name>
<keyword evidence="4" id="KW-0255">Endonuclease</keyword>
<dbReference type="GO" id="GO:0008270">
    <property type="term" value="F:zinc ion binding"/>
    <property type="evidence" value="ECO:0007669"/>
    <property type="project" value="InterPro"/>
</dbReference>
<dbReference type="AlphaFoldDB" id="A0A921JZB6"/>
<dbReference type="SMART" id="SM00507">
    <property type="entry name" value="HNHc"/>
    <property type="match status" value="1"/>
</dbReference>
<evidence type="ECO:0000313" key="4">
    <source>
        <dbReference type="EMBL" id="HJE91743.1"/>
    </source>
</evidence>
<dbReference type="Proteomes" id="UP000776650">
    <property type="component" value="Unassembled WGS sequence"/>
</dbReference>
<gene>
    <name evidence="4" type="ORF">K8V11_12130</name>
</gene>
<dbReference type="InterPro" id="IPR003870">
    <property type="entry name" value="DUF222"/>
</dbReference>
<reference evidence="4" key="2">
    <citation type="submission" date="2021-09" db="EMBL/GenBank/DDBJ databases">
        <authorList>
            <person name="Gilroy R."/>
        </authorList>
    </citation>
    <scope>NUCLEOTIDE SEQUENCE</scope>
    <source>
        <strain evidence="4">ChiGjej1B1-18357</strain>
    </source>
</reference>
<comment type="caution">
    <text evidence="4">The sequence shown here is derived from an EMBL/GenBank/DDBJ whole genome shotgun (WGS) entry which is preliminary data.</text>
</comment>
<evidence type="ECO:0000259" key="3">
    <source>
        <dbReference type="SMART" id="SM00507"/>
    </source>
</evidence>
<dbReference type="InterPro" id="IPR003615">
    <property type="entry name" value="HNH_nuc"/>
</dbReference>
<proteinExistence type="inferred from homology"/>
<evidence type="ECO:0000313" key="5">
    <source>
        <dbReference type="Proteomes" id="UP000776650"/>
    </source>
</evidence>
<dbReference type="RefSeq" id="WP_303914605.1">
    <property type="nucleotide sequence ID" value="NZ_DYXM01000229.1"/>
</dbReference>
<reference evidence="4" key="1">
    <citation type="journal article" date="2021" name="PeerJ">
        <title>Extensive microbial diversity within the chicken gut microbiome revealed by metagenomics and culture.</title>
        <authorList>
            <person name="Gilroy R."/>
            <person name="Ravi A."/>
            <person name="Getino M."/>
            <person name="Pursley I."/>
            <person name="Horton D.L."/>
            <person name="Alikhan N.F."/>
            <person name="Baker D."/>
            <person name="Gharbi K."/>
            <person name="Hall N."/>
            <person name="Watson M."/>
            <person name="Adriaenssens E.M."/>
            <person name="Foster-Nyarko E."/>
            <person name="Jarju S."/>
            <person name="Secka A."/>
            <person name="Antonio M."/>
            <person name="Oren A."/>
            <person name="Chaudhuri R.R."/>
            <person name="La Ragione R."/>
            <person name="Hildebrand F."/>
            <person name="Pallen M.J."/>
        </authorList>
    </citation>
    <scope>NUCLEOTIDE SEQUENCE</scope>
    <source>
        <strain evidence="4">ChiGjej1B1-18357</strain>
    </source>
</reference>